<comment type="caution">
    <text evidence="4">The sequence shown here is derived from an EMBL/GenBank/DDBJ whole genome shotgun (WGS) entry which is preliminary data.</text>
</comment>
<dbReference type="SUPFAM" id="SSF57997">
    <property type="entry name" value="Tropomyosin"/>
    <property type="match status" value="1"/>
</dbReference>
<sequence length="243" mass="28715">MDALKRKAVETLQDIQRVENRHKDLMRYLRQARERADLAEDEAETLKQKIKERKEDLDNSFKEIKDKEQGHHAKEEMAEESEKIRKSLESKEFEVSDVLVMLDIKVRDRKKRADESEERLAEGKTRYSSMKADLSELLARLNTAESRICKLSEDSDSDTVRLINLEKKHKRYAKREEYFEDKIETTEQQIRNLVTEAISNEAEAKMLAVQKEKLKREANSWKKRVANLTRELEDVKADLHINQ</sequence>
<keyword evidence="5" id="KW-1185">Reference proteome</keyword>
<evidence type="ECO:0000256" key="3">
    <source>
        <dbReference type="SAM" id="MobiDB-lite"/>
    </source>
</evidence>
<name>A0A9W9YFL3_9CNID</name>
<evidence type="ECO:0000313" key="5">
    <source>
        <dbReference type="Proteomes" id="UP001163046"/>
    </source>
</evidence>
<keyword evidence="1 2" id="KW-0175">Coiled coil</keyword>
<feature type="coiled-coil region" evidence="2">
    <location>
        <begin position="183"/>
        <end position="238"/>
    </location>
</feature>
<gene>
    <name evidence="4" type="ORF">OS493_011831</name>
</gene>
<feature type="region of interest" description="Disordered" evidence="3">
    <location>
        <begin position="57"/>
        <end position="83"/>
    </location>
</feature>
<evidence type="ECO:0000256" key="2">
    <source>
        <dbReference type="SAM" id="Coils"/>
    </source>
</evidence>
<organism evidence="4 5">
    <name type="scientific">Desmophyllum pertusum</name>
    <dbReference type="NCBI Taxonomy" id="174260"/>
    <lineage>
        <taxon>Eukaryota</taxon>
        <taxon>Metazoa</taxon>
        <taxon>Cnidaria</taxon>
        <taxon>Anthozoa</taxon>
        <taxon>Hexacorallia</taxon>
        <taxon>Scleractinia</taxon>
        <taxon>Caryophylliina</taxon>
        <taxon>Caryophylliidae</taxon>
        <taxon>Desmophyllum</taxon>
    </lineage>
</organism>
<proteinExistence type="predicted"/>
<dbReference type="EMBL" id="MU827782">
    <property type="protein sequence ID" value="KAJ7336613.1"/>
    <property type="molecule type" value="Genomic_DNA"/>
</dbReference>
<dbReference type="AlphaFoldDB" id="A0A9W9YFL3"/>
<dbReference type="InterPro" id="IPR000533">
    <property type="entry name" value="Tropomyosin"/>
</dbReference>
<evidence type="ECO:0000256" key="1">
    <source>
        <dbReference type="ARBA" id="ARBA00023054"/>
    </source>
</evidence>
<dbReference type="OrthoDB" id="128924at2759"/>
<dbReference type="Pfam" id="PF00261">
    <property type="entry name" value="Tropomyosin"/>
    <property type="match status" value="1"/>
</dbReference>
<evidence type="ECO:0000313" key="4">
    <source>
        <dbReference type="EMBL" id="KAJ7336613.1"/>
    </source>
</evidence>
<protein>
    <recommendedName>
        <fullName evidence="6">Tropomyosin</fullName>
    </recommendedName>
</protein>
<dbReference type="Gene3D" id="1.20.5.170">
    <property type="match status" value="1"/>
</dbReference>
<evidence type="ECO:0008006" key="6">
    <source>
        <dbReference type="Google" id="ProtNLM"/>
    </source>
</evidence>
<accession>A0A9W9YFL3</accession>
<reference evidence="4" key="1">
    <citation type="submission" date="2023-01" db="EMBL/GenBank/DDBJ databases">
        <title>Genome assembly of the deep-sea coral Lophelia pertusa.</title>
        <authorList>
            <person name="Herrera S."/>
            <person name="Cordes E."/>
        </authorList>
    </citation>
    <scope>NUCLEOTIDE SEQUENCE</scope>
    <source>
        <strain evidence="4">USNM1676648</strain>
        <tissue evidence="4">Polyp</tissue>
    </source>
</reference>
<dbReference type="Proteomes" id="UP001163046">
    <property type="component" value="Unassembled WGS sequence"/>
</dbReference>